<reference evidence="8 9" key="1">
    <citation type="submission" date="2016-11" db="EMBL/GenBank/DDBJ databases">
        <authorList>
            <person name="Jaros S."/>
            <person name="Januszkiewicz K."/>
            <person name="Wedrychowicz H."/>
        </authorList>
    </citation>
    <scope>NUCLEOTIDE SEQUENCE [LARGE SCALE GENOMIC DNA]</scope>
    <source>
        <strain evidence="8 9">DSM 21120</strain>
    </source>
</reference>
<dbReference type="GO" id="GO:0032993">
    <property type="term" value="C:protein-DNA complex"/>
    <property type="evidence" value="ECO:0007669"/>
    <property type="project" value="TreeGrafter"/>
</dbReference>
<organism evidence="8 9">
    <name type="scientific">Anaerosphaera aminiphila DSM 21120</name>
    <dbReference type="NCBI Taxonomy" id="1120995"/>
    <lineage>
        <taxon>Bacteria</taxon>
        <taxon>Bacillati</taxon>
        <taxon>Bacillota</taxon>
        <taxon>Tissierellia</taxon>
        <taxon>Tissierellales</taxon>
        <taxon>Peptoniphilaceae</taxon>
        <taxon>Anaerosphaera</taxon>
    </lineage>
</organism>
<evidence type="ECO:0000313" key="9">
    <source>
        <dbReference type="Proteomes" id="UP000184032"/>
    </source>
</evidence>
<evidence type="ECO:0000256" key="2">
    <source>
        <dbReference type="ARBA" id="ARBA00023125"/>
    </source>
</evidence>
<dbReference type="Gene3D" id="1.10.10.10">
    <property type="entry name" value="Winged helix-like DNA-binding domain superfamily/Winged helix DNA-binding domain"/>
    <property type="match status" value="1"/>
</dbReference>
<dbReference type="SMART" id="SM00862">
    <property type="entry name" value="Trans_reg_C"/>
    <property type="match status" value="1"/>
</dbReference>
<keyword evidence="4" id="KW-0597">Phosphoprotein</keyword>
<dbReference type="SUPFAM" id="SSF52172">
    <property type="entry name" value="CheY-like"/>
    <property type="match status" value="1"/>
</dbReference>
<feature type="domain" description="OmpR/PhoB-type" evidence="7">
    <location>
        <begin position="124"/>
        <end position="223"/>
    </location>
</feature>
<evidence type="ECO:0000259" key="7">
    <source>
        <dbReference type="PROSITE" id="PS51755"/>
    </source>
</evidence>
<dbReference type="EMBL" id="FQXI01000003">
    <property type="protein sequence ID" value="SHH17394.1"/>
    <property type="molecule type" value="Genomic_DNA"/>
</dbReference>
<dbReference type="InterPro" id="IPR016032">
    <property type="entry name" value="Sig_transdc_resp-reg_C-effctor"/>
</dbReference>
<keyword evidence="2 5" id="KW-0238">DNA-binding</keyword>
<dbReference type="InterPro" id="IPR036388">
    <property type="entry name" value="WH-like_DNA-bd_sf"/>
</dbReference>
<dbReference type="RefSeq" id="WP_073183866.1">
    <property type="nucleotide sequence ID" value="NZ_FQXI01000003.1"/>
</dbReference>
<dbReference type="Pfam" id="PF00486">
    <property type="entry name" value="Trans_reg_C"/>
    <property type="match status" value="1"/>
</dbReference>
<protein>
    <submittedName>
        <fullName evidence="8">DNA-binding response regulator, OmpR family, contains REC and winged-helix (WHTH) domain</fullName>
    </submittedName>
</protein>
<proteinExistence type="predicted"/>
<feature type="domain" description="Response regulatory" evidence="6">
    <location>
        <begin position="3"/>
        <end position="116"/>
    </location>
</feature>
<keyword evidence="1" id="KW-0805">Transcription regulation</keyword>
<dbReference type="Gene3D" id="6.10.250.690">
    <property type="match status" value="1"/>
</dbReference>
<sequence length="223" mass="25856">MKRILIIEDDENLAGNILEQLNLKGYNSKILKNFNDVKEGFYNFSPHLILLDINLGNYNGFEICILLRKITKIPILFITGRDSERSEIEALNIGGDDYIKKPFSIDVLIAKIRRQLEIQSMENRKIISYGKLELEVDKRILKNIETSEILELPTIEFQLLFYLMANSERTVDRGELMDYLWENRNYVDPNALNVNLSRLRKSLSEVSAEQIIESVRGEGLKLC</sequence>
<dbReference type="Pfam" id="PF00072">
    <property type="entry name" value="Response_reg"/>
    <property type="match status" value="1"/>
</dbReference>
<keyword evidence="9" id="KW-1185">Reference proteome</keyword>
<evidence type="ECO:0000256" key="4">
    <source>
        <dbReference type="PROSITE-ProRule" id="PRU00169"/>
    </source>
</evidence>
<dbReference type="AlphaFoldDB" id="A0A1M5QTD7"/>
<keyword evidence="3" id="KW-0804">Transcription</keyword>
<dbReference type="STRING" id="1120995.SAMN02745245_00736"/>
<dbReference type="InterPro" id="IPR001789">
    <property type="entry name" value="Sig_transdc_resp-reg_receiver"/>
</dbReference>
<dbReference type="Proteomes" id="UP000184032">
    <property type="component" value="Unassembled WGS sequence"/>
</dbReference>
<dbReference type="GO" id="GO:0005829">
    <property type="term" value="C:cytosol"/>
    <property type="evidence" value="ECO:0007669"/>
    <property type="project" value="TreeGrafter"/>
</dbReference>
<dbReference type="InterPro" id="IPR001867">
    <property type="entry name" value="OmpR/PhoB-type_DNA-bd"/>
</dbReference>
<evidence type="ECO:0000256" key="5">
    <source>
        <dbReference type="PROSITE-ProRule" id="PRU01091"/>
    </source>
</evidence>
<dbReference type="OrthoDB" id="9790442at2"/>
<gene>
    <name evidence="8" type="ORF">SAMN02745245_00736</name>
</gene>
<feature type="DNA-binding region" description="OmpR/PhoB-type" evidence="5">
    <location>
        <begin position="124"/>
        <end position="223"/>
    </location>
</feature>
<dbReference type="GO" id="GO:0000156">
    <property type="term" value="F:phosphorelay response regulator activity"/>
    <property type="evidence" value="ECO:0007669"/>
    <property type="project" value="TreeGrafter"/>
</dbReference>
<dbReference type="InterPro" id="IPR039420">
    <property type="entry name" value="WalR-like"/>
</dbReference>
<feature type="modified residue" description="4-aspartylphosphate" evidence="4">
    <location>
        <position position="52"/>
    </location>
</feature>
<dbReference type="PROSITE" id="PS50110">
    <property type="entry name" value="RESPONSE_REGULATORY"/>
    <property type="match status" value="1"/>
</dbReference>
<dbReference type="CDD" id="cd00383">
    <property type="entry name" value="trans_reg_C"/>
    <property type="match status" value="1"/>
</dbReference>
<dbReference type="Gene3D" id="3.40.50.2300">
    <property type="match status" value="1"/>
</dbReference>
<evidence type="ECO:0000313" key="8">
    <source>
        <dbReference type="EMBL" id="SHH17394.1"/>
    </source>
</evidence>
<dbReference type="GO" id="GO:0006355">
    <property type="term" value="P:regulation of DNA-templated transcription"/>
    <property type="evidence" value="ECO:0007669"/>
    <property type="project" value="InterPro"/>
</dbReference>
<dbReference type="SMART" id="SM00448">
    <property type="entry name" value="REC"/>
    <property type="match status" value="1"/>
</dbReference>
<dbReference type="SUPFAM" id="SSF46894">
    <property type="entry name" value="C-terminal effector domain of the bipartite response regulators"/>
    <property type="match status" value="1"/>
</dbReference>
<dbReference type="InterPro" id="IPR011006">
    <property type="entry name" value="CheY-like_superfamily"/>
</dbReference>
<accession>A0A1M5QTD7</accession>
<dbReference type="PROSITE" id="PS51755">
    <property type="entry name" value="OMPR_PHOB"/>
    <property type="match status" value="1"/>
</dbReference>
<dbReference type="GO" id="GO:0000976">
    <property type="term" value="F:transcription cis-regulatory region binding"/>
    <property type="evidence" value="ECO:0007669"/>
    <property type="project" value="TreeGrafter"/>
</dbReference>
<dbReference type="PANTHER" id="PTHR48111">
    <property type="entry name" value="REGULATOR OF RPOS"/>
    <property type="match status" value="1"/>
</dbReference>
<evidence type="ECO:0000259" key="6">
    <source>
        <dbReference type="PROSITE" id="PS50110"/>
    </source>
</evidence>
<evidence type="ECO:0000256" key="3">
    <source>
        <dbReference type="ARBA" id="ARBA00023163"/>
    </source>
</evidence>
<name>A0A1M5QTD7_9FIRM</name>
<evidence type="ECO:0000256" key="1">
    <source>
        <dbReference type="ARBA" id="ARBA00023015"/>
    </source>
</evidence>
<dbReference type="PANTHER" id="PTHR48111:SF43">
    <property type="entry name" value="STAGE 0 SPORULATION PROTEIN A HOMOLOG"/>
    <property type="match status" value="1"/>
</dbReference>